<protein>
    <submittedName>
        <fullName evidence="2">Uncharacterized protein</fullName>
    </submittedName>
</protein>
<name>A0AAV5CMT0_ELECO</name>
<feature type="compositionally biased region" description="Basic and acidic residues" evidence="1">
    <location>
        <begin position="256"/>
        <end position="266"/>
    </location>
</feature>
<feature type="compositionally biased region" description="Polar residues" evidence="1">
    <location>
        <begin position="1914"/>
        <end position="1924"/>
    </location>
</feature>
<feature type="compositionally biased region" description="Polar residues" evidence="1">
    <location>
        <begin position="1281"/>
        <end position="1291"/>
    </location>
</feature>
<sequence>MDMPTINQKRVPPRGSHSGHGGNQIDKEGGEQRVEAPILPIEHDISGVQSTSPAFPATTDHAAIDGKFAKQSITDERLGEPEQRQASIADARPASPSTMKYSPSSRDSPKSDIQPPSAQVHEVAYDDQKVVSPLRSKEPTSQVQPPSVPSRDADPHGDVSTQQSSIKQWQRASVPLNDMTISSRDAMDMPTINQKRVPPRGSHSGHGGNQIDKEGGEQRVEAPILPIEHDISGVQSTSPAFPATTDHAAIDGKFAKQSITDERLGEPEQTQASIADARPASPSTNRKIPDGVETGGLEQASSSEGQISDTAKATPPGPAIIHEDSHDAAIDKKATKHGSNGDQLITGPVQEHAHPPAPTHGAMEPIGSRRTSKEPQLHGSSQAEVVDAERKSIMSDKKPARAAQPLSPVEPVNIDNNVYGAYDSIAPQMTFRQQARPLAPITKAVPASEFQSVKRKIQEVTPDYHHIEDSGKPLVPSQEDQISHASQAIPPQEDLKYSPSSTDSPKSDIQPPLVQDHEVAHDDQKLVPPLRSKKPTYQGQPPSEPSQDAAPPEDLSNKLSTVEQWQRASVPLANQMAKESGEQRKETPILPIESETSGVQSTSPSFPEAVTTHHAIIDDKFAKQSNIDERLGERKQMQAPITDSPPTSPPIKRKAPDGPETGDLVPAGSSQGQSDAAKVTPPGPATIREDYHDAATDEKTTKYDARGDQLVTGPLHEQARPHAPTHEAKDPIGGRRTSKEPQLRGSSQDEVAHAEQKSILSDQKAARSAQPLSPDMKYSPSARDFPKSDIKPSSAQIHEVSRDESSEQQGSHVESAFRPNELGSTEKKFIPSGHSADEPSSAAPWNEDLVAPIAKQIKALPGVTGQRGTPETREFPTSEDALDDISTNVDVHPTASTKAPRRSFSVEPTSSAQASPFHVAHDSLHTGTTPDDALGNAVSMKPPATPDDQHGITPGNTTDEVAPAEHKFVPSGPDSVHSKRSPLSMVHRNEVTGDSTPETQQIFSMMQRKGDIAAPDQAKGTRKTLDQEDMMSAPLRSVSPSLDTQRPSEKAQEHIPADDVKAISKPPSDIREVRQSTVVPASAPAAQHGAATDEEVLDKMKFVPSGQDSVRSTLPLSALEQRNGRIGDSSTKPKKGDIASTPDQAKDSEITLRGQDILPPARSVSPSSDIQRPSGKVHDVPTNDLGEAKPIVKASAPDTQYVDAQDEAAPDEKKFAPPDILYQSCHQYGCLLYIVSCKEPTSSNEPRKEEIRNSAPSKQLIFSTEKIKENATIGTPDQGKGLQTTLDQQDIPSEPVKLPSPPSDTHHQSKKAREDAPADDLGETTLEPSALDREVRPSTVVPRSAPVTQYGAARDEALDKQKSIPSGQDSVHSALLRNGEIGDPAPSTQQIGDAAASIPKQATDAQITPSRQDILPPVRLESPSSDIQRPLGKVHEDAPADDVREAEPILQASARDTQDKNIVPSEPTSSTKSRNKDIRDSAPSAQVISSTGTTNEDAIIAAPDQDKDLQTTLDQEDILSAPVRSASPSSDTQHPSEKSPEDVLGNDFRETALKPLASGPVRLPGAGPDEIAHDEQKIVPSGSEVPFSQDSVQSVQPSFSSEQIKEDSIVTSADQTEDSQTIMYRRNVTPSVDTSKTPLPGEEQVPLGPDEEHATEPYRTAVDEKITISPSSKAYNSESGSNLTQARTDVHPSIGERPTETSFPGHGLQTQPPLATQDISLGSSNKAKSAGEEAKEPIASAPETQPDSTQPQDEAASAEQNFAISGNQDTRQRPDAREALSKSQESPRDDDGISNLVDPLVRQEQASRAERASEGPVSEMQSANADEKTTLPSSQAQTSNTGPDSTLATGDAYLTSADMPATNSLQNQEAQPLAATQAPITQAPPASSQNVHHADSLENTETPIQPSRAPPAPVTSSAAYSDTLNGEPGTATFQTPQGASFDLLGGEKTTTTQGDQVNPLLNGDLSTSQPVRPSESAGFKGTNTLQKLEGSSANEKSKAQHQTDRSEILSSKDNNKEANKAIRSDLRPKENMKSTREFEHQEQADQAIVQSPDGNRKQIEQTKTHDTETGELEEMDPQENANQTNNKVSPVGALDSSGKQAPGVQLQGENIKYTSNSADNVPGDIQTRSNSEDNLTSYEGAKVQQQPEGNTVDGETGAPLSGTVQQNGRDLPENSYQNNNSQSQAEASDKSAGKFSPGIQNKNKSSSGLDSPTDGTKSGDAEDKSG</sequence>
<accession>A0AAV5CMT0</accession>
<organism evidence="2 3">
    <name type="scientific">Eleusine coracana subsp. coracana</name>
    <dbReference type="NCBI Taxonomy" id="191504"/>
    <lineage>
        <taxon>Eukaryota</taxon>
        <taxon>Viridiplantae</taxon>
        <taxon>Streptophyta</taxon>
        <taxon>Embryophyta</taxon>
        <taxon>Tracheophyta</taxon>
        <taxon>Spermatophyta</taxon>
        <taxon>Magnoliopsida</taxon>
        <taxon>Liliopsida</taxon>
        <taxon>Poales</taxon>
        <taxon>Poaceae</taxon>
        <taxon>PACMAD clade</taxon>
        <taxon>Chloridoideae</taxon>
        <taxon>Cynodonteae</taxon>
        <taxon>Eleusininae</taxon>
        <taxon>Eleusine</taxon>
    </lineage>
</organism>
<feature type="compositionally biased region" description="Basic and acidic residues" evidence="1">
    <location>
        <begin position="1770"/>
        <end position="1791"/>
    </location>
</feature>
<feature type="compositionally biased region" description="Basic and acidic residues" evidence="1">
    <location>
        <begin position="387"/>
        <end position="399"/>
    </location>
</feature>
<feature type="compositionally biased region" description="Basic and acidic residues" evidence="1">
    <location>
        <begin position="515"/>
        <end position="525"/>
    </location>
</feature>
<feature type="compositionally biased region" description="Basic and acidic residues" evidence="1">
    <location>
        <begin position="2054"/>
        <end position="2068"/>
    </location>
</feature>
<feature type="compositionally biased region" description="Basic and acidic residues" evidence="1">
    <location>
        <begin position="456"/>
        <end position="471"/>
    </location>
</feature>
<feature type="compositionally biased region" description="Basic and acidic residues" evidence="1">
    <location>
        <begin position="1304"/>
        <end position="1316"/>
    </location>
</feature>
<feature type="compositionally biased region" description="Polar residues" evidence="1">
    <location>
        <begin position="1106"/>
        <end position="1115"/>
    </location>
</feature>
<feature type="compositionally biased region" description="Basic and acidic residues" evidence="1">
    <location>
        <begin position="687"/>
        <end position="707"/>
    </location>
</feature>
<feature type="region of interest" description="Disordered" evidence="1">
    <location>
        <begin position="1008"/>
        <end position="1198"/>
    </location>
</feature>
<feature type="region of interest" description="Disordered" evidence="1">
    <location>
        <begin position="443"/>
        <end position="847"/>
    </location>
</feature>
<feature type="compositionally biased region" description="Polar residues" evidence="1">
    <location>
        <begin position="1742"/>
        <end position="1769"/>
    </location>
</feature>
<feature type="compositionally biased region" description="Basic and acidic residues" evidence="1">
    <location>
        <begin position="25"/>
        <end position="34"/>
    </location>
</feature>
<feature type="compositionally biased region" description="Polar residues" evidence="1">
    <location>
        <begin position="1668"/>
        <end position="1687"/>
    </location>
</feature>
<feature type="compositionally biased region" description="Polar residues" evidence="1">
    <location>
        <begin position="885"/>
        <end position="897"/>
    </location>
</feature>
<feature type="region of interest" description="Disordered" evidence="1">
    <location>
        <begin position="1"/>
        <end position="219"/>
    </location>
</feature>
<feature type="compositionally biased region" description="Polar residues" evidence="1">
    <location>
        <begin position="299"/>
        <end position="311"/>
    </location>
</feature>
<feature type="region of interest" description="Disordered" evidence="1">
    <location>
        <begin position="256"/>
        <end position="322"/>
    </location>
</feature>
<feature type="compositionally biased region" description="Polar residues" evidence="1">
    <location>
        <begin position="2079"/>
        <end position="2088"/>
    </location>
</feature>
<feature type="compositionally biased region" description="Low complexity" evidence="1">
    <location>
        <begin position="1081"/>
        <end position="1090"/>
    </location>
</feature>
<evidence type="ECO:0000313" key="2">
    <source>
        <dbReference type="EMBL" id="GJM99419.1"/>
    </source>
</evidence>
<feature type="region of interest" description="Disordered" evidence="1">
    <location>
        <begin position="859"/>
        <end position="996"/>
    </location>
</feature>
<feature type="compositionally biased region" description="Basic and acidic residues" evidence="1">
    <location>
        <begin position="2217"/>
        <end position="2226"/>
    </location>
</feature>
<feature type="compositionally biased region" description="Polar residues" evidence="1">
    <location>
        <begin position="1981"/>
        <end position="1994"/>
    </location>
</feature>
<keyword evidence="3" id="KW-1185">Reference proteome</keyword>
<feature type="region of interest" description="Disordered" evidence="1">
    <location>
        <begin position="1241"/>
        <end position="1569"/>
    </location>
</feature>
<feature type="compositionally biased region" description="Polar residues" evidence="1">
    <location>
        <begin position="159"/>
        <end position="171"/>
    </location>
</feature>
<feature type="compositionally biased region" description="Polar residues" evidence="1">
    <location>
        <begin position="594"/>
        <end position="605"/>
    </location>
</feature>
<feature type="compositionally biased region" description="Basic and acidic residues" evidence="1">
    <location>
        <begin position="1650"/>
        <end position="1666"/>
    </location>
</feature>
<dbReference type="Proteomes" id="UP001054889">
    <property type="component" value="Unassembled WGS sequence"/>
</dbReference>
<feature type="region of interest" description="Disordered" evidence="1">
    <location>
        <begin position="334"/>
        <end position="412"/>
    </location>
</feature>
<feature type="compositionally biased region" description="Polar residues" evidence="1">
    <location>
        <begin position="2126"/>
        <end position="2149"/>
    </location>
</feature>
<feature type="compositionally biased region" description="Basic and acidic residues" evidence="1">
    <location>
        <begin position="62"/>
        <end position="83"/>
    </location>
</feature>
<feature type="compositionally biased region" description="Basic and acidic residues" evidence="1">
    <location>
        <begin position="1353"/>
        <end position="1362"/>
    </location>
</feature>
<feature type="compositionally biased region" description="Polar residues" evidence="1">
    <location>
        <begin position="95"/>
        <end position="106"/>
    </location>
</feature>
<feature type="compositionally biased region" description="Polar residues" evidence="1">
    <location>
        <begin position="1483"/>
        <end position="1496"/>
    </location>
</feature>
<feature type="compositionally biased region" description="Polar residues" evidence="1">
    <location>
        <begin position="557"/>
        <end position="567"/>
    </location>
</feature>
<evidence type="ECO:0000256" key="1">
    <source>
        <dbReference type="SAM" id="MobiDB-lite"/>
    </source>
</evidence>
<reference evidence="2" key="2">
    <citation type="submission" date="2021-12" db="EMBL/GenBank/DDBJ databases">
        <title>Resequencing data analysis of finger millet.</title>
        <authorList>
            <person name="Hatakeyama M."/>
            <person name="Aluri S."/>
            <person name="Balachadran M.T."/>
            <person name="Sivarajan S.R."/>
            <person name="Poveda L."/>
            <person name="Shimizu-Inatsugi R."/>
            <person name="Schlapbach R."/>
            <person name="Sreeman S.M."/>
            <person name="Shimizu K.K."/>
        </authorList>
    </citation>
    <scope>NUCLEOTIDE SEQUENCE</scope>
</reference>
<dbReference type="EMBL" id="BQKI01000007">
    <property type="protein sequence ID" value="GJM99419.1"/>
    <property type="molecule type" value="Genomic_DNA"/>
</dbReference>
<feature type="compositionally biased region" description="Basic and acidic residues" evidence="1">
    <location>
        <begin position="1534"/>
        <end position="1552"/>
    </location>
</feature>
<feature type="compositionally biased region" description="Polar residues" evidence="1">
    <location>
        <begin position="1819"/>
        <end position="1848"/>
    </location>
</feature>
<gene>
    <name evidence="2" type="primary">ga16515</name>
    <name evidence="2" type="ORF">PR202_ga16515</name>
</gene>
<proteinExistence type="predicted"/>
<reference evidence="2" key="1">
    <citation type="journal article" date="2018" name="DNA Res.">
        <title>Multiple hybrid de novo genome assembly of finger millet, an orphan allotetraploid crop.</title>
        <authorList>
            <person name="Hatakeyama M."/>
            <person name="Aluri S."/>
            <person name="Balachadran M.T."/>
            <person name="Sivarajan S.R."/>
            <person name="Patrignani A."/>
            <person name="Gruter S."/>
            <person name="Poveda L."/>
            <person name="Shimizu-Inatsugi R."/>
            <person name="Baeten J."/>
            <person name="Francoijs K.J."/>
            <person name="Nataraja K.N."/>
            <person name="Reddy Y.A.N."/>
            <person name="Phadnis S."/>
            <person name="Ravikumar R.L."/>
            <person name="Schlapbach R."/>
            <person name="Sreeman S.M."/>
            <person name="Shimizu K.K."/>
        </authorList>
    </citation>
    <scope>NUCLEOTIDE SEQUENCE</scope>
</reference>
<feature type="compositionally biased region" description="Low complexity" evidence="1">
    <location>
        <begin position="2174"/>
        <end position="2184"/>
    </location>
</feature>
<feature type="compositionally biased region" description="Basic and acidic residues" evidence="1">
    <location>
        <begin position="1995"/>
        <end position="2007"/>
    </location>
</feature>
<feature type="compositionally biased region" description="Basic and acidic residues" evidence="1">
    <location>
        <begin position="2013"/>
        <end position="2043"/>
    </location>
</feature>
<feature type="compositionally biased region" description="Low complexity" evidence="1">
    <location>
        <begin position="1870"/>
        <end position="1889"/>
    </location>
</feature>
<feature type="compositionally biased region" description="Basic and acidic residues" evidence="1">
    <location>
        <begin position="1046"/>
        <end position="1074"/>
    </location>
</feature>
<feature type="compositionally biased region" description="Polar residues" evidence="1">
    <location>
        <begin position="1708"/>
        <end position="1727"/>
    </location>
</feature>
<comment type="caution">
    <text evidence="2">The sequence shown here is derived from an EMBL/GenBank/DDBJ whole genome shotgun (WGS) entry which is preliminary data.</text>
</comment>
<feature type="compositionally biased region" description="Basic and acidic residues" evidence="1">
    <location>
        <begin position="717"/>
        <end position="742"/>
    </location>
</feature>
<feature type="compositionally biased region" description="Basic and acidic residues" evidence="1">
    <location>
        <begin position="615"/>
        <end position="636"/>
    </location>
</feature>
<evidence type="ECO:0000313" key="3">
    <source>
        <dbReference type="Proteomes" id="UP001054889"/>
    </source>
</evidence>
<feature type="compositionally biased region" description="Polar residues" evidence="1">
    <location>
        <begin position="1609"/>
        <end position="1637"/>
    </location>
</feature>
<feature type="region of interest" description="Disordered" evidence="1">
    <location>
        <begin position="1581"/>
        <end position="2226"/>
    </location>
</feature>
<feature type="compositionally biased region" description="Polar residues" evidence="1">
    <location>
        <begin position="1586"/>
        <end position="1602"/>
    </location>
</feature>
<feature type="compositionally biased region" description="Basic and acidic residues" evidence="1">
    <location>
        <begin position="1433"/>
        <end position="1447"/>
    </location>
</feature>
<feature type="compositionally biased region" description="Polar residues" evidence="1">
    <location>
        <begin position="2198"/>
        <end position="2216"/>
    </location>
</feature>